<dbReference type="AlphaFoldDB" id="A0A9J6G7L6"/>
<reference evidence="1 2" key="1">
    <citation type="journal article" date="2020" name="Cell">
        <title>Large-Scale Comparative Analyses of Tick Genomes Elucidate Their Genetic Diversity and Vector Capacities.</title>
        <authorList>
            <consortium name="Tick Genome and Microbiome Consortium (TIGMIC)"/>
            <person name="Jia N."/>
            <person name="Wang J."/>
            <person name="Shi W."/>
            <person name="Du L."/>
            <person name="Sun Y."/>
            <person name="Zhan W."/>
            <person name="Jiang J.F."/>
            <person name="Wang Q."/>
            <person name="Zhang B."/>
            <person name="Ji P."/>
            <person name="Bell-Sakyi L."/>
            <person name="Cui X.M."/>
            <person name="Yuan T.T."/>
            <person name="Jiang B.G."/>
            <person name="Yang W.F."/>
            <person name="Lam T.T."/>
            <person name="Chang Q.C."/>
            <person name="Ding S.J."/>
            <person name="Wang X.J."/>
            <person name="Zhu J.G."/>
            <person name="Ruan X.D."/>
            <person name="Zhao L."/>
            <person name="Wei J.T."/>
            <person name="Ye R.Z."/>
            <person name="Que T.C."/>
            <person name="Du C.H."/>
            <person name="Zhou Y.H."/>
            <person name="Cheng J.X."/>
            <person name="Dai P.F."/>
            <person name="Guo W.B."/>
            <person name="Han X.H."/>
            <person name="Huang E.J."/>
            <person name="Li L.F."/>
            <person name="Wei W."/>
            <person name="Gao Y.C."/>
            <person name="Liu J.Z."/>
            <person name="Shao H.Z."/>
            <person name="Wang X."/>
            <person name="Wang C.C."/>
            <person name="Yang T.C."/>
            <person name="Huo Q.B."/>
            <person name="Li W."/>
            <person name="Chen H.Y."/>
            <person name="Chen S.E."/>
            <person name="Zhou L.G."/>
            <person name="Ni X.B."/>
            <person name="Tian J.H."/>
            <person name="Sheng Y."/>
            <person name="Liu T."/>
            <person name="Pan Y.S."/>
            <person name="Xia L.Y."/>
            <person name="Li J."/>
            <person name="Zhao F."/>
            <person name="Cao W.C."/>
        </authorList>
    </citation>
    <scope>NUCLEOTIDE SEQUENCE [LARGE SCALE GENOMIC DNA]</scope>
    <source>
        <strain evidence="1">HaeL-2018</strain>
    </source>
</reference>
<proteinExistence type="predicted"/>
<accession>A0A9J6G7L6</accession>
<organism evidence="1 2">
    <name type="scientific">Haemaphysalis longicornis</name>
    <name type="common">Bush tick</name>
    <dbReference type="NCBI Taxonomy" id="44386"/>
    <lineage>
        <taxon>Eukaryota</taxon>
        <taxon>Metazoa</taxon>
        <taxon>Ecdysozoa</taxon>
        <taxon>Arthropoda</taxon>
        <taxon>Chelicerata</taxon>
        <taxon>Arachnida</taxon>
        <taxon>Acari</taxon>
        <taxon>Parasitiformes</taxon>
        <taxon>Ixodida</taxon>
        <taxon>Ixodoidea</taxon>
        <taxon>Ixodidae</taxon>
        <taxon>Haemaphysalinae</taxon>
        <taxon>Haemaphysalis</taxon>
    </lineage>
</organism>
<keyword evidence="2" id="KW-1185">Reference proteome</keyword>
<dbReference type="VEuPathDB" id="VectorBase:HLOH_062355"/>
<evidence type="ECO:0000313" key="2">
    <source>
        <dbReference type="Proteomes" id="UP000821853"/>
    </source>
</evidence>
<gene>
    <name evidence="1" type="ORF">HPB48_008676</name>
</gene>
<dbReference type="Proteomes" id="UP000821853">
    <property type="component" value="Chromosome 3"/>
</dbReference>
<sequence length="87" mass="9952">MKSLLDKYLPVHSKTPLPPYSGQPHLKLDEDIYIHEVNVVLKTIRRNTVPWGDGITNKLPANLDDDSIIELTAYLKTVWRSGQLLEE</sequence>
<name>A0A9J6G7L6_HAELO</name>
<protein>
    <submittedName>
        <fullName evidence="1">Uncharacterized protein</fullName>
    </submittedName>
</protein>
<evidence type="ECO:0000313" key="1">
    <source>
        <dbReference type="EMBL" id="KAH9370436.1"/>
    </source>
</evidence>
<comment type="caution">
    <text evidence="1">The sequence shown here is derived from an EMBL/GenBank/DDBJ whole genome shotgun (WGS) entry which is preliminary data.</text>
</comment>
<dbReference type="EMBL" id="JABSTR010000005">
    <property type="protein sequence ID" value="KAH9370436.1"/>
    <property type="molecule type" value="Genomic_DNA"/>
</dbReference>